<feature type="compositionally biased region" description="Polar residues" evidence="2">
    <location>
        <begin position="1104"/>
        <end position="1114"/>
    </location>
</feature>
<evidence type="ECO:0000256" key="1">
    <source>
        <dbReference type="PROSITE-ProRule" id="PRU00047"/>
    </source>
</evidence>
<feature type="transmembrane region" description="Helical" evidence="3">
    <location>
        <begin position="272"/>
        <end position="294"/>
    </location>
</feature>
<feature type="region of interest" description="Disordered" evidence="2">
    <location>
        <begin position="1104"/>
        <end position="1329"/>
    </location>
</feature>
<keyword evidence="3" id="KW-0812">Transmembrane</keyword>
<feature type="compositionally biased region" description="Polar residues" evidence="2">
    <location>
        <begin position="1167"/>
        <end position="1176"/>
    </location>
</feature>
<dbReference type="GeneID" id="25991116"/>
<feature type="transmembrane region" description="Helical" evidence="3">
    <location>
        <begin position="85"/>
        <end position="104"/>
    </location>
</feature>
<comment type="caution">
    <text evidence="5">The sequence shown here is derived from an EMBL/GenBank/DDBJ whole genome shotgun (WGS) entry which is preliminary data.</text>
</comment>
<dbReference type="GO" id="GO:0003676">
    <property type="term" value="F:nucleic acid binding"/>
    <property type="evidence" value="ECO:0007669"/>
    <property type="project" value="InterPro"/>
</dbReference>
<keyword evidence="3" id="KW-0472">Membrane</keyword>
<dbReference type="Proteomes" id="UP000002748">
    <property type="component" value="Unassembled WGS sequence"/>
</dbReference>
<protein>
    <recommendedName>
        <fullName evidence="4">CCHC-type domain-containing protein</fullName>
    </recommendedName>
</protein>
<evidence type="ECO:0000259" key="4">
    <source>
        <dbReference type="PROSITE" id="PS50158"/>
    </source>
</evidence>
<evidence type="ECO:0000313" key="5">
    <source>
        <dbReference type="EMBL" id="EJT51140.1"/>
    </source>
</evidence>
<accession>J4UHQ4</accession>
<dbReference type="EMBL" id="ALBS01000073">
    <property type="protein sequence ID" value="EJT51140.1"/>
    <property type="molecule type" value="Genomic_DNA"/>
</dbReference>
<feature type="transmembrane region" description="Helical" evidence="3">
    <location>
        <begin position="233"/>
        <end position="252"/>
    </location>
</feature>
<keyword evidence="1" id="KW-0863">Zinc-finger</keyword>
<evidence type="ECO:0000256" key="3">
    <source>
        <dbReference type="SAM" id="Phobius"/>
    </source>
</evidence>
<keyword evidence="3" id="KW-1133">Transmembrane helix</keyword>
<keyword evidence="1" id="KW-0862">Zinc</keyword>
<dbReference type="RefSeq" id="XP_014182091.1">
    <property type="nucleotide sequence ID" value="XM_014326616.1"/>
</dbReference>
<proteinExistence type="predicted"/>
<feature type="transmembrane region" description="Helical" evidence="3">
    <location>
        <begin position="43"/>
        <end position="64"/>
    </location>
</feature>
<evidence type="ECO:0000256" key="2">
    <source>
        <dbReference type="SAM" id="MobiDB-lite"/>
    </source>
</evidence>
<dbReference type="KEGG" id="tasa:A1Q1_07604"/>
<name>J4UHQ4_TRIAS</name>
<feature type="compositionally biased region" description="Polar residues" evidence="2">
    <location>
        <begin position="1132"/>
        <end position="1160"/>
    </location>
</feature>
<feature type="region of interest" description="Disordered" evidence="2">
    <location>
        <begin position="1029"/>
        <end position="1068"/>
    </location>
</feature>
<feature type="region of interest" description="Disordered" evidence="2">
    <location>
        <begin position="882"/>
        <end position="986"/>
    </location>
</feature>
<feature type="compositionally biased region" description="Polar residues" evidence="2">
    <location>
        <begin position="894"/>
        <end position="910"/>
    </location>
</feature>
<dbReference type="HOGENOM" id="CLU_004968_0_0_1"/>
<feature type="domain" description="CCHC-type" evidence="4">
    <location>
        <begin position="1399"/>
        <end position="1413"/>
    </location>
</feature>
<dbReference type="PROSITE" id="PS50158">
    <property type="entry name" value="ZF_CCHC"/>
    <property type="match status" value="1"/>
</dbReference>
<feature type="transmembrane region" description="Helical" evidence="3">
    <location>
        <begin position="203"/>
        <end position="221"/>
    </location>
</feature>
<dbReference type="GO" id="GO:0008270">
    <property type="term" value="F:zinc ion binding"/>
    <property type="evidence" value="ECO:0007669"/>
    <property type="project" value="UniProtKB-KW"/>
</dbReference>
<dbReference type="VEuPathDB" id="FungiDB:A1Q1_07604"/>
<evidence type="ECO:0000313" key="6">
    <source>
        <dbReference type="Proteomes" id="UP000002748"/>
    </source>
</evidence>
<dbReference type="OrthoDB" id="3243926at2759"/>
<gene>
    <name evidence="5" type="ORF">A1Q1_07604</name>
</gene>
<dbReference type="InterPro" id="IPR001878">
    <property type="entry name" value="Znf_CCHC"/>
</dbReference>
<organism evidence="5 6">
    <name type="scientific">Trichosporon asahii var. asahii (strain ATCC 90039 / CBS 2479 / JCM 2466 / KCTC 7840 / NBRC 103889/ NCYC 2677 / UAMH 7654)</name>
    <name type="common">Yeast</name>
    <dbReference type="NCBI Taxonomy" id="1186058"/>
    <lineage>
        <taxon>Eukaryota</taxon>
        <taxon>Fungi</taxon>
        <taxon>Dikarya</taxon>
        <taxon>Basidiomycota</taxon>
        <taxon>Agaricomycotina</taxon>
        <taxon>Tremellomycetes</taxon>
        <taxon>Trichosporonales</taxon>
        <taxon>Trichosporonaceae</taxon>
        <taxon>Trichosporon</taxon>
    </lineage>
</organism>
<feature type="transmembrane region" description="Helical" evidence="3">
    <location>
        <begin position="162"/>
        <end position="183"/>
    </location>
</feature>
<keyword evidence="1" id="KW-0479">Metal-binding</keyword>
<reference evidence="5 6" key="1">
    <citation type="journal article" date="2012" name="Eukaryot. Cell">
        <title>Draft genome sequence of CBS 2479, the standard type strain of Trichosporon asahii.</title>
        <authorList>
            <person name="Yang R.Y."/>
            <person name="Li H.T."/>
            <person name="Zhu H."/>
            <person name="Zhou G.P."/>
            <person name="Wang M."/>
            <person name="Wang L."/>
        </authorList>
    </citation>
    <scope>NUCLEOTIDE SEQUENCE [LARGE SCALE GENOMIC DNA]</scope>
    <source>
        <strain evidence="6">ATCC 90039 / CBS 2479 / JCM 2466 / KCTC 7840 / NCYC 2677 / UAMH 7654</strain>
    </source>
</reference>
<sequence length="1422" mass="154644">MSAPAKDVHYINLLPARVHPERHPSTDDNGRDWVPDTKRPSEWLNMFFDLAIVSYYLVVASMWGAHIQYDARYETNDLCHRILKCVHIGVFVYIGASSGGWQLFEFLHPVSGAASAAVAPAKRVEKHQAMTSFLTTAAACLAHRVVLMVQHMHGAGGSTDRLRLVQLALLFGSVVIEFFSWFIEASGQAPSARAGVIGQKYGSLSIMILGEGFIGIALELQRTILGVGLVNKSVYSLAAMTLLVYCNIYGFIFSHFNRGTTIKGKRELFWKWAQLALHFVLLLFLQALLNVIVLSSFRDGVIETARVVDSAMASRPGNGTLASLADYIDRVLVEPDFSNFTTNVWSMVEEHNSSDEAIQSRNATVFVFLSETAVKVAEHELSKNLNTSVPVAQGVLAEAAHLWAQVVVGIFLDAYSGIMWLYPSALTTGLVLCSLAALTKGPSVSRAVASADLIPNVTWPNADQALQIGDISNTILSFTDGARLLNRLVDGNRAIPVLVAVYTGLTVITWTLRCFPSPFHIYHSCPTRLCVHPRDLSRSRWRKKMTVPVGLSPKRPPQCLHHRRHRLPSSQQGQELPLQGPGVAEVLVIGAGEFIVTVTAANHKLMNGTFTPPARPELPVRPEMPDVHSLNLKCGMGIVALNNLECMLPDGVTHSYSINYMERAKEACLMVVHYRSELNVATQSGLAREVFDRFGVALDDDGSKFIMSLVKALPPPSSKKAVPMNGAQAREAAPKCPKTNSKKLFALLEQDTACHDTSRWTFAGRLVEDRYDSFDDASPEEQVKIKNDLESSTGGYPRYASKVQDVVYLTNPCEGNSCNNEYPPHIRLPPSHCCGGMAPALCTTCQSLNQVSRVSQEKELDTEKRYILSVLEPQYLKSNVPCADAHKTRPGSLVTASLTHQRLPSVSTRGNHGARAPSTRDVKPQVYPQRSRHAFKTGGQPRSHPDDATQPGTRRAQPPSDSPRRRGPASPAAYTGACRPLLPDVTQVDTKTPLRDQPSYMFTQTGKPVVLNVKVPTGGVQRRLCSRFSHAGNTTSPCSRMDAPPVSTDSDPKGRRRTFHRTPPQPLRTSSGKYLCPFSCCHWSSESVEPVFQHIETHDHSTYYTLPSRSTHTGGTVGTRPPKTSLGRPTAVSGSSQAQKKYGSTVSPSTSNQPRAVSQNKTDDATRPSTQTNTSKRPILPNTFGIDLSTPLAEQPDSHFTPAGTPIALNIAPPPKGKRKKAVAAMNAADAQHTQQAHPSVAHPSVADPGFASDKTARRGSLQTSHGARHRSTRSVQAQAPANEPSDEKNRMQSRTGARSAPSPAKLGNASANRTAGHQHRSGSSSSGTGACRALLPDVSNIDLSTPLAQQPDYLFTASGKHVALNSKIPEGGVQCRRCARFSHAGNITNPCNRVDGACFNCCAEGHEQRHCPAPLQTLLKP</sequence>